<dbReference type="CDD" id="cd05966">
    <property type="entry name" value="ACS"/>
    <property type="match status" value="1"/>
</dbReference>
<dbReference type="Pfam" id="PF00501">
    <property type="entry name" value="AMP-binding"/>
    <property type="match status" value="1"/>
</dbReference>
<dbReference type="AlphaFoldDB" id="D8RNC6"/>
<evidence type="ECO:0000256" key="1">
    <source>
        <dbReference type="ARBA" id="ARBA00006432"/>
    </source>
</evidence>
<dbReference type="STRING" id="88036.D8RNC6"/>
<dbReference type="Pfam" id="PF13193">
    <property type="entry name" value="AMP-binding_C"/>
    <property type="match status" value="1"/>
</dbReference>
<dbReference type="Gene3D" id="3.30.300.30">
    <property type="match status" value="1"/>
</dbReference>
<feature type="region of interest" description="Disordered" evidence="6">
    <location>
        <begin position="30"/>
        <end position="50"/>
    </location>
</feature>
<evidence type="ECO:0000256" key="6">
    <source>
        <dbReference type="SAM" id="MobiDB-lite"/>
    </source>
</evidence>
<keyword evidence="2 5" id="KW-0436">Ligase</keyword>
<evidence type="ECO:0000256" key="2">
    <source>
        <dbReference type="ARBA" id="ARBA00022598"/>
    </source>
</evidence>
<keyword evidence="4 5" id="KW-0067">ATP-binding</keyword>
<dbReference type="EC" id="6.2.1.1" evidence="5"/>
<dbReference type="KEGG" id="smo:SELMODRAFT_441876"/>
<dbReference type="SUPFAM" id="SSF56801">
    <property type="entry name" value="Acetyl-CoA synthetase-like"/>
    <property type="match status" value="1"/>
</dbReference>
<dbReference type="InterPro" id="IPR011904">
    <property type="entry name" value="Ac_CoA_lig"/>
</dbReference>
<dbReference type="NCBIfam" id="NF001208">
    <property type="entry name" value="PRK00174.1"/>
    <property type="match status" value="1"/>
</dbReference>
<dbReference type="InterPro" id="IPR020845">
    <property type="entry name" value="AMP-binding_CS"/>
</dbReference>
<evidence type="ECO:0000256" key="4">
    <source>
        <dbReference type="ARBA" id="ARBA00022840"/>
    </source>
</evidence>
<organism evidence="11">
    <name type="scientific">Selaginella moellendorffii</name>
    <name type="common">Spikemoss</name>
    <dbReference type="NCBI Taxonomy" id="88036"/>
    <lineage>
        <taxon>Eukaryota</taxon>
        <taxon>Viridiplantae</taxon>
        <taxon>Streptophyta</taxon>
        <taxon>Embryophyta</taxon>
        <taxon>Tracheophyta</taxon>
        <taxon>Lycopodiopsida</taxon>
        <taxon>Selaginellales</taxon>
        <taxon>Selaginellaceae</taxon>
        <taxon>Selaginella</taxon>
    </lineage>
</organism>
<evidence type="ECO:0000256" key="5">
    <source>
        <dbReference type="RuleBase" id="RU361147"/>
    </source>
</evidence>
<dbReference type="PANTHER" id="PTHR24095:SF248">
    <property type="entry name" value="ACETYL-COENZYME A SYNTHETASE"/>
    <property type="match status" value="1"/>
</dbReference>
<dbReference type="GO" id="GO:0006085">
    <property type="term" value="P:acetyl-CoA biosynthetic process"/>
    <property type="evidence" value="ECO:0000318"/>
    <property type="project" value="GO_Central"/>
</dbReference>
<dbReference type="HOGENOM" id="CLU_000022_3_6_1"/>
<keyword evidence="11" id="KW-1185">Reference proteome</keyword>
<accession>D8RNC6</accession>
<dbReference type="GO" id="GO:0016208">
    <property type="term" value="F:AMP binding"/>
    <property type="evidence" value="ECO:0007669"/>
    <property type="project" value="InterPro"/>
</dbReference>
<dbReference type="GO" id="GO:0005524">
    <property type="term" value="F:ATP binding"/>
    <property type="evidence" value="ECO:0007669"/>
    <property type="project" value="UniProtKB-UniRule"/>
</dbReference>
<dbReference type="PROSITE" id="PS00455">
    <property type="entry name" value="AMP_BINDING"/>
    <property type="match status" value="1"/>
</dbReference>
<dbReference type="Pfam" id="PF16177">
    <property type="entry name" value="ACAS_N"/>
    <property type="match status" value="1"/>
</dbReference>
<dbReference type="InParanoid" id="D8RNC6"/>
<dbReference type="Gramene" id="EFJ26474">
    <property type="protein sequence ID" value="EFJ26474"/>
    <property type="gene ID" value="SELMODRAFT_441876"/>
</dbReference>
<dbReference type="OMA" id="DCDVVWV"/>
<dbReference type="InterPro" id="IPR025110">
    <property type="entry name" value="AMP-bd_C"/>
</dbReference>
<name>D8RNC6_SELML</name>
<dbReference type="FunFam" id="3.40.50.12780:FF:000001">
    <property type="entry name" value="Acetyl-coenzyme A synthetase"/>
    <property type="match status" value="1"/>
</dbReference>
<evidence type="ECO:0000313" key="10">
    <source>
        <dbReference type="EMBL" id="EFJ26474.1"/>
    </source>
</evidence>
<comment type="catalytic activity">
    <reaction evidence="5">
        <text>acetate + ATP + CoA = acetyl-CoA + AMP + diphosphate</text>
        <dbReference type="Rhea" id="RHEA:23176"/>
        <dbReference type="ChEBI" id="CHEBI:30089"/>
        <dbReference type="ChEBI" id="CHEBI:30616"/>
        <dbReference type="ChEBI" id="CHEBI:33019"/>
        <dbReference type="ChEBI" id="CHEBI:57287"/>
        <dbReference type="ChEBI" id="CHEBI:57288"/>
        <dbReference type="ChEBI" id="CHEBI:456215"/>
        <dbReference type="EC" id="6.2.1.1"/>
    </reaction>
</comment>
<evidence type="ECO:0000313" key="11">
    <source>
        <dbReference type="Proteomes" id="UP000001514"/>
    </source>
</evidence>
<dbReference type="OrthoDB" id="1706066at2759"/>
<dbReference type="EMBL" id="GL377584">
    <property type="protein sequence ID" value="EFJ26474.1"/>
    <property type="molecule type" value="Genomic_DNA"/>
</dbReference>
<proteinExistence type="inferred from homology"/>
<evidence type="ECO:0000259" key="9">
    <source>
        <dbReference type="Pfam" id="PF16177"/>
    </source>
</evidence>
<dbReference type="InterPro" id="IPR042099">
    <property type="entry name" value="ANL_N_sf"/>
</dbReference>
<keyword evidence="3 5" id="KW-0547">Nucleotide-binding</keyword>
<feature type="domain" description="AMP-dependent synthetase/ligase" evidence="7">
    <location>
        <begin position="139"/>
        <end position="530"/>
    </location>
</feature>
<evidence type="ECO:0000256" key="3">
    <source>
        <dbReference type="ARBA" id="ARBA00022741"/>
    </source>
</evidence>
<dbReference type="Proteomes" id="UP000001514">
    <property type="component" value="Unassembled WGS sequence"/>
</dbReference>
<feature type="domain" description="Acetyl-coenzyme A synthetase N-terminal" evidence="9">
    <location>
        <begin position="67"/>
        <end position="129"/>
    </location>
</feature>
<dbReference type="eggNOG" id="KOG1175">
    <property type="taxonomic scope" value="Eukaryota"/>
</dbReference>
<dbReference type="InterPro" id="IPR045851">
    <property type="entry name" value="AMP-bd_C_sf"/>
</dbReference>
<dbReference type="InterPro" id="IPR032387">
    <property type="entry name" value="ACAS_N"/>
</dbReference>
<dbReference type="InterPro" id="IPR000873">
    <property type="entry name" value="AMP-dep_synth/lig_dom"/>
</dbReference>
<dbReference type="GO" id="GO:0003987">
    <property type="term" value="F:acetate-CoA ligase activity"/>
    <property type="evidence" value="ECO:0000318"/>
    <property type="project" value="GO_Central"/>
</dbReference>
<dbReference type="NCBIfam" id="TIGR02188">
    <property type="entry name" value="Ac_CoA_lig_AcsA"/>
    <property type="match status" value="1"/>
</dbReference>
<sequence>MEDRQAAALRRLQVLSPGFLPDVGLSGGSLRQAPCSSSPSKQEDSSDLVSVPPHLFRDAPVSSRSQYESLYSQSLGDPDGFWGGEAKCLFWKNPWDADRPVCAYNFDKRKGPIFVEWFRGGYTNVCYNAIDRHVDSGRGNQVAVLWEGNDPRFNARITYSELLRYVCQVANLLRSRGVKKGDRVCIYMPMILELPVAMLACARIGAIHSVVFAGFSAEALSGRILDCQSQVVLTCSAVRRGDKMLLLKEIVDEALQLCSQRSGFSVETCVVYDNETAVPRKNVAWQARDIWWQDAVRECSTSAEVEWMESEEPLFMLYTSGSTGKPKGVLHTVGGYMVYASTTFKYCFAPRKEDIFWCTADCGWITGHTYVVYGPLLNGTTSLVYEGVPAWPHPGRCWEIVDKYKVTAFYTAPTLIRSLQAYDKEHVKKFSRSSLRLLATAGEPINPKAWNWYFDVVGDRRCPILDTWWQTETGGVMLTPLPGAWPLKPGSATLPFFGVEPVVLDQQGKELKGPCEGYLCIRHPWPGIARTIYGDHKRYEETYFSTWLSYYNTGDGCRRDENGYITITGRVDDVINVSGHRISTSEVEAALASHPGCAEVAVVGFPHEVKGEGIYAYIIQMDGHTDRGELIKALKVLARKEIGGFAVPDVLHFVPGLPKTRSGKVMRNILRKIASNRTDLGDTSTLADPAVVSKIISSKM</sequence>
<evidence type="ECO:0000259" key="8">
    <source>
        <dbReference type="Pfam" id="PF13193"/>
    </source>
</evidence>
<evidence type="ECO:0000259" key="7">
    <source>
        <dbReference type="Pfam" id="PF00501"/>
    </source>
</evidence>
<comment type="similarity">
    <text evidence="1 5">Belongs to the ATP-dependent AMP-binding enzyme family.</text>
</comment>
<protein>
    <recommendedName>
        <fullName evidence="5">Acetyl-coenzyme A synthetase</fullName>
        <ecNumber evidence="5">6.2.1.1</ecNumber>
    </recommendedName>
</protein>
<gene>
    <name evidence="10" type="ORF">SELMODRAFT_441876</name>
</gene>
<dbReference type="Gene3D" id="3.40.50.12780">
    <property type="entry name" value="N-terminal domain of ligase-like"/>
    <property type="match status" value="1"/>
</dbReference>
<reference evidence="10 11" key="1">
    <citation type="journal article" date="2011" name="Science">
        <title>The Selaginella genome identifies genetic changes associated with the evolution of vascular plants.</title>
        <authorList>
            <person name="Banks J.A."/>
            <person name="Nishiyama T."/>
            <person name="Hasebe M."/>
            <person name="Bowman J.L."/>
            <person name="Gribskov M."/>
            <person name="dePamphilis C."/>
            <person name="Albert V.A."/>
            <person name="Aono N."/>
            <person name="Aoyama T."/>
            <person name="Ambrose B.A."/>
            <person name="Ashton N.W."/>
            <person name="Axtell M.J."/>
            <person name="Barker E."/>
            <person name="Barker M.S."/>
            <person name="Bennetzen J.L."/>
            <person name="Bonawitz N.D."/>
            <person name="Chapple C."/>
            <person name="Cheng C."/>
            <person name="Correa L.G."/>
            <person name="Dacre M."/>
            <person name="DeBarry J."/>
            <person name="Dreyer I."/>
            <person name="Elias M."/>
            <person name="Engstrom E.M."/>
            <person name="Estelle M."/>
            <person name="Feng L."/>
            <person name="Finet C."/>
            <person name="Floyd S.K."/>
            <person name="Frommer W.B."/>
            <person name="Fujita T."/>
            <person name="Gramzow L."/>
            <person name="Gutensohn M."/>
            <person name="Harholt J."/>
            <person name="Hattori M."/>
            <person name="Heyl A."/>
            <person name="Hirai T."/>
            <person name="Hiwatashi Y."/>
            <person name="Ishikawa M."/>
            <person name="Iwata M."/>
            <person name="Karol K.G."/>
            <person name="Koehler B."/>
            <person name="Kolukisaoglu U."/>
            <person name="Kubo M."/>
            <person name="Kurata T."/>
            <person name="Lalonde S."/>
            <person name="Li K."/>
            <person name="Li Y."/>
            <person name="Litt A."/>
            <person name="Lyons E."/>
            <person name="Manning G."/>
            <person name="Maruyama T."/>
            <person name="Michael T.P."/>
            <person name="Mikami K."/>
            <person name="Miyazaki S."/>
            <person name="Morinaga S."/>
            <person name="Murata T."/>
            <person name="Mueller-Roeber B."/>
            <person name="Nelson D.R."/>
            <person name="Obara M."/>
            <person name="Oguri Y."/>
            <person name="Olmstead R.G."/>
            <person name="Onodera N."/>
            <person name="Petersen B.L."/>
            <person name="Pils B."/>
            <person name="Prigge M."/>
            <person name="Rensing S.A."/>
            <person name="Riano-Pachon D.M."/>
            <person name="Roberts A.W."/>
            <person name="Sato Y."/>
            <person name="Scheller H.V."/>
            <person name="Schulz B."/>
            <person name="Schulz C."/>
            <person name="Shakirov E.V."/>
            <person name="Shibagaki N."/>
            <person name="Shinohara N."/>
            <person name="Shippen D.E."/>
            <person name="Soerensen I."/>
            <person name="Sotooka R."/>
            <person name="Sugimoto N."/>
            <person name="Sugita M."/>
            <person name="Sumikawa N."/>
            <person name="Tanurdzic M."/>
            <person name="Theissen G."/>
            <person name="Ulvskov P."/>
            <person name="Wakazuki S."/>
            <person name="Weng J.K."/>
            <person name="Willats W.W."/>
            <person name="Wipf D."/>
            <person name="Wolf P.G."/>
            <person name="Yang L."/>
            <person name="Zimmer A.D."/>
            <person name="Zhu Q."/>
            <person name="Mitros T."/>
            <person name="Hellsten U."/>
            <person name="Loque D."/>
            <person name="Otillar R."/>
            <person name="Salamov A."/>
            <person name="Schmutz J."/>
            <person name="Shapiro H."/>
            <person name="Lindquist E."/>
            <person name="Lucas S."/>
            <person name="Rokhsar D."/>
            <person name="Grigoriev I.V."/>
        </authorList>
    </citation>
    <scope>NUCLEOTIDE SEQUENCE [LARGE SCALE GENOMIC DNA]</scope>
</reference>
<dbReference type="PANTHER" id="PTHR24095">
    <property type="entry name" value="ACETYL-COENZYME A SYNTHETASE"/>
    <property type="match status" value="1"/>
</dbReference>
<feature type="domain" description="AMP-binding enzyme C-terminal" evidence="8">
    <location>
        <begin position="586"/>
        <end position="664"/>
    </location>
</feature>
<dbReference type="GO" id="GO:0019427">
    <property type="term" value="P:acetyl-CoA biosynthetic process from acetate"/>
    <property type="evidence" value="ECO:0007669"/>
    <property type="project" value="InterPro"/>
</dbReference>